<comment type="caution">
    <text evidence="1">The sequence shown here is derived from an EMBL/GenBank/DDBJ whole genome shotgun (WGS) entry which is preliminary data.</text>
</comment>
<accession>A0A2T3NWJ8</accession>
<gene>
    <name evidence="1" type="ORF">C9I98_07235</name>
</gene>
<evidence type="ECO:0000313" key="1">
    <source>
        <dbReference type="EMBL" id="PSW20635.1"/>
    </source>
</evidence>
<organism evidence="1 2">
    <name type="scientific">Photobacterium sanctipauli</name>
    <dbReference type="NCBI Taxonomy" id="1342794"/>
    <lineage>
        <taxon>Bacteria</taxon>
        <taxon>Pseudomonadati</taxon>
        <taxon>Pseudomonadota</taxon>
        <taxon>Gammaproteobacteria</taxon>
        <taxon>Vibrionales</taxon>
        <taxon>Vibrionaceae</taxon>
        <taxon>Photobacterium</taxon>
    </lineage>
</organism>
<name>A0A2T3NWJ8_9GAMM</name>
<reference evidence="1 2" key="1">
    <citation type="submission" date="2018-01" db="EMBL/GenBank/DDBJ databases">
        <title>Whole genome sequencing of Histamine producing bacteria.</title>
        <authorList>
            <person name="Butler K."/>
        </authorList>
    </citation>
    <scope>NUCLEOTIDE SEQUENCE [LARGE SCALE GENOMIC DNA]</scope>
    <source>
        <strain evidence="1 2">DSM 100436</strain>
    </source>
</reference>
<proteinExistence type="predicted"/>
<sequence>MWIKRLLEKPLFQLNRLKNIIHYDAENYCGRKSNHVFNHKKGISNMKKQLLPLAIIASLGAFSMNVHAEPAQALLEWQGFVGGVFNTDEIALTGQGGGEIQEGELNIQPDGTFITEKGIVVEAHESVDDGSGNFEAGDALYNGDVDWSLAFTDISVEAYDVNQLVVTMNGAEIQKDTPVTTAVGNHIVNFAVNYPTTAEVSPGDSVTVYATVLAEPAAGSL</sequence>
<evidence type="ECO:0000313" key="2">
    <source>
        <dbReference type="Proteomes" id="UP000241771"/>
    </source>
</evidence>
<dbReference type="EMBL" id="PYMA01000003">
    <property type="protein sequence ID" value="PSW20635.1"/>
    <property type="molecule type" value="Genomic_DNA"/>
</dbReference>
<keyword evidence="2" id="KW-1185">Reference proteome</keyword>
<dbReference type="AlphaFoldDB" id="A0A2T3NWJ8"/>
<protein>
    <submittedName>
        <fullName evidence="1">Uncharacterized protein</fullName>
    </submittedName>
</protein>
<dbReference type="Proteomes" id="UP000241771">
    <property type="component" value="Unassembled WGS sequence"/>
</dbReference>